<dbReference type="Pfam" id="PF08245">
    <property type="entry name" value="Mur_ligase_M"/>
    <property type="match status" value="1"/>
</dbReference>
<dbReference type="GO" id="GO:0071555">
    <property type="term" value="P:cell wall organization"/>
    <property type="evidence" value="ECO:0007669"/>
    <property type="project" value="UniProtKB-KW"/>
</dbReference>
<evidence type="ECO:0000313" key="10">
    <source>
        <dbReference type="EMBL" id="QDT14831.1"/>
    </source>
</evidence>
<dbReference type="SUPFAM" id="SSF53623">
    <property type="entry name" value="MurD-like peptide ligases, catalytic domain"/>
    <property type="match status" value="1"/>
</dbReference>
<feature type="domain" description="Mur ligase C-terminal" evidence="8">
    <location>
        <begin position="288"/>
        <end position="402"/>
    </location>
</feature>
<evidence type="ECO:0000256" key="4">
    <source>
        <dbReference type="ARBA" id="ARBA00022598"/>
    </source>
</evidence>
<keyword evidence="3 7" id="KW-0963">Cytoplasm</keyword>
<evidence type="ECO:0000256" key="7">
    <source>
        <dbReference type="HAMAP-Rule" id="MF_00639"/>
    </source>
</evidence>
<dbReference type="PANTHER" id="PTHR43692">
    <property type="entry name" value="UDP-N-ACETYLMURAMOYLALANINE--D-GLUTAMATE LIGASE"/>
    <property type="match status" value="1"/>
</dbReference>
<evidence type="ECO:0000259" key="9">
    <source>
        <dbReference type="Pfam" id="PF08245"/>
    </source>
</evidence>
<feature type="binding site" evidence="7">
    <location>
        <begin position="114"/>
        <end position="120"/>
    </location>
    <ligand>
        <name>ATP</name>
        <dbReference type="ChEBI" id="CHEBI:30616"/>
    </ligand>
</feature>
<evidence type="ECO:0000256" key="5">
    <source>
        <dbReference type="ARBA" id="ARBA00022741"/>
    </source>
</evidence>
<dbReference type="RefSeq" id="WP_145357686.1">
    <property type="nucleotide sequence ID" value="NZ_CP036265.1"/>
</dbReference>
<dbReference type="SUPFAM" id="SSF53244">
    <property type="entry name" value="MurD-like peptide ligases, peptide-binding domain"/>
    <property type="match status" value="1"/>
</dbReference>
<dbReference type="InterPro" id="IPR013221">
    <property type="entry name" value="Mur_ligase_cen"/>
</dbReference>
<dbReference type="EMBL" id="CP036265">
    <property type="protein sequence ID" value="QDT14831.1"/>
    <property type="molecule type" value="Genomic_DNA"/>
</dbReference>
<dbReference type="AlphaFoldDB" id="A0A517P622"/>
<sequence>MNVTVMGLGVHGGGAGAVRSFCRRGARVTLTDRRTEQELAEPLAALGCEPAVFKLGGHDPADFLNADLVVASPAVPYRHEFLEAARSVGVPVTTELAVAAAALPANVATAAVTGSNGKSTTCALLHAMLTARHARLGRGAAWLAGNGGGSLLDRMDDVRPGDAVVWEVSSFQLEYLAEVQFRADAAVVTNFAPNHLDWHGTLAAYRSAKQALLEHLRPADTAVLNAADLDVRTWPTAARRVLFETRICPLPGVHNAQNAAAAEAAALALDCTAADAEAGLKTAVLPPHRLHCVAERGRVRFVDDSAATTPESVIAALEALPAPLFLIAGGADKGADLSAAAAAIAARTAGAYFLGTTGPRWRELTLAANPRHPAIHCGDLPAAFAAALTAAEPTGGTVLLSPGCSSLDQFASFEARGAAFAALAGSYSASSSRE</sequence>
<dbReference type="PANTHER" id="PTHR43692:SF1">
    <property type="entry name" value="UDP-N-ACETYLMURAMOYLALANINE--D-GLUTAMATE LIGASE"/>
    <property type="match status" value="1"/>
</dbReference>
<dbReference type="HAMAP" id="MF_00639">
    <property type="entry name" value="MurD"/>
    <property type="match status" value="1"/>
</dbReference>
<reference evidence="10 11" key="1">
    <citation type="submission" date="2019-02" db="EMBL/GenBank/DDBJ databases">
        <title>Deep-cultivation of Planctomycetes and their phenomic and genomic characterization uncovers novel biology.</title>
        <authorList>
            <person name="Wiegand S."/>
            <person name="Jogler M."/>
            <person name="Boedeker C."/>
            <person name="Pinto D."/>
            <person name="Vollmers J."/>
            <person name="Rivas-Marin E."/>
            <person name="Kohn T."/>
            <person name="Peeters S.H."/>
            <person name="Heuer A."/>
            <person name="Rast P."/>
            <person name="Oberbeckmann S."/>
            <person name="Bunk B."/>
            <person name="Jeske O."/>
            <person name="Meyerdierks A."/>
            <person name="Storesund J.E."/>
            <person name="Kallscheuer N."/>
            <person name="Luecker S."/>
            <person name="Lage O.M."/>
            <person name="Pohl T."/>
            <person name="Merkel B.J."/>
            <person name="Hornburger P."/>
            <person name="Mueller R.-W."/>
            <person name="Bruemmer F."/>
            <person name="Labrenz M."/>
            <person name="Spormann A.M."/>
            <person name="Op den Camp H."/>
            <person name="Overmann J."/>
            <person name="Amann R."/>
            <person name="Jetten M.S.M."/>
            <person name="Mascher T."/>
            <person name="Medema M.H."/>
            <person name="Devos D.P."/>
            <person name="Kaster A.-K."/>
            <person name="Ovreas L."/>
            <person name="Rohde M."/>
            <person name="Galperin M.Y."/>
            <person name="Jogler C."/>
        </authorList>
    </citation>
    <scope>NUCLEOTIDE SEQUENCE [LARGE SCALE GENOMIC DNA]</scope>
    <source>
        <strain evidence="10 11">CA12</strain>
    </source>
</reference>
<evidence type="ECO:0000256" key="3">
    <source>
        <dbReference type="ARBA" id="ARBA00022490"/>
    </source>
</evidence>
<dbReference type="InterPro" id="IPR005762">
    <property type="entry name" value="MurD"/>
</dbReference>
<feature type="domain" description="Mur ligase central" evidence="9">
    <location>
        <begin position="112"/>
        <end position="234"/>
    </location>
</feature>
<dbReference type="Gene3D" id="3.40.50.720">
    <property type="entry name" value="NAD(P)-binding Rossmann-like Domain"/>
    <property type="match status" value="1"/>
</dbReference>
<evidence type="ECO:0000256" key="2">
    <source>
        <dbReference type="ARBA" id="ARBA00004752"/>
    </source>
</evidence>
<name>A0A517P622_9PLAN</name>
<comment type="subcellular location">
    <subcellularLocation>
        <location evidence="1 7">Cytoplasm</location>
    </subcellularLocation>
</comment>
<keyword evidence="7" id="KW-0573">Peptidoglycan synthesis</keyword>
<keyword evidence="4 7" id="KW-0436">Ligase</keyword>
<dbReference type="OrthoDB" id="9809796at2"/>
<keyword evidence="7" id="KW-0131">Cell cycle</keyword>
<dbReference type="InterPro" id="IPR004101">
    <property type="entry name" value="Mur_ligase_C"/>
</dbReference>
<evidence type="ECO:0000256" key="1">
    <source>
        <dbReference type="ARBA" id="ARBA00004496"/>
    </source>
</evidence>
<keyword evidence="7" id="KW-0133">Cell shape</keyword>
<dbReference type="EC" id="6.3.2.9" evidence="7"/>
<dbReference type="UniPathway" id="UPA00219"/>
<dbReference type="Pfam" id="PF21799">
    <property type="entry name" value="MurD-like_N"/>
    <property type="match status" value="1"/>
</dbReference>
<dbReference type="GO" id="GO:0005737">
    <property type="term" value="C:cytoplasm"/>
    <property type="evidence" value="ECO:0007669"/>
    <property type="project" value="UniProtKB-SubCell"/>
</dbReference>
<dbReference type="Gene3D" id="3.40.1190.10">
    <property type="entry name" value="Mur-like, catalytic domain"/>
    <property type="match status" value="1"/>
</dbReference>
<protein>
    <recommendedName>
        <fullName evidence="7">UDP-N-acetylmuramoylalanine--D-glutamate ligase</fullName>
        <ecNumber evidence="7">6.3.2.9</ecNumber>
    </recommendedName>
    <alternativeName>
        <fullName evidence="7">D-glutamic acid-adding enzyme</fullName>
    </alternativeName>
    <alternativeName>
        <fullName evidence="7">UDP-N-acetylmuramoyl-L-alanyl-D-glutamate synthetase</fullName>
    </alternativeName>
</protein>
<dbReference type="GO" id="GO:0009252">
    <property type="term" value="P:peptidoglycan biosynthetic process"/>
    <property type="evidence" value="ECO:0007669"/>
    <property type="project" value="UniProtKB-UniRule"/>
</dbReference>
<dbReference type="SUPFAM" id="SSF51984">
    <property type="entry name" value="MurCD N-terminal domain"/>
    <property type="match status" value="1"/>
</dbReference>
<dbReference type="KEGG" id="acaf:CA12_09110"/>
<dbReference type="Proteomes" id="UP000318741">
    <property type="component" value="Chromosome"/>
</dbReference>
<proteinExistence type="inferred from homology"/>
<dbReference type="GO" id="GO:0051301">
    <property type="term" value="P:cell division"/>
    <property type="evidence" value="ECO:0007669"/>
    <property type="project" value="UniProtKB-KW"/>
</dbReference>
<organism evidence="10 11">
    <name type="scientific">Alienimonas californiensis</name>
    <dbReference type="NCBI Taxonomy" id="2527989"/>
    <lineage>
        <taxon>Bacteria</taxon>
        <taxon>Pseudomonadati</taxon>
        <taxon>Planctomycetota</taxon>
        <taxon>Planctomycetia</taxon>
        <taxon>Planctomycetales</taxon>
        <taxon>Planctomycetaceae</taxon>
        <taxon>Alienimonas</taxon>
    </lineage>
</organism>
<keyword evidence="7" id="KW-0961">Cell wall biogenesis/degradation</keyword>
<dbReference type="GO" id="GO:0008360">
    <property type="term" value="P:regulation of cell shape"/>
    <property type="evidence" value="ECO:0007669"/>
    <property type="project" value="UniProtKB-KW"/>
</dbReference>
<comment type="similarity">
    <text evidence="7">Belongs to the MurCDEF family.</text>
</comment>
<dbReference type="GO" id="GO:0008764">
    <property type="term" value="F:UDP-N-acetylmuramoylalanine-D-glutamate ligase activity"/>
    <property type="evidence" value="ECO:0007669"/>
    <property type="project" value="UniProtKB-UniRule"/>
</dbReference>
<evidence type="ECO:0000256" key="6">
    <source>
        <dbReference type="ARBA" id="ARBA00022840"/>
    </source>
</evidence>
<keyword evidence="7" id="KW-0132">Cell division</keyword>
<gene>
    <name evidence="7 10" type="primary">murD</name>
    <name evidence="10" type="ORF">CA12_09110</name>
</gene>
<dbReference type="InterPro" id="IPR036565">
    <property type="entry name" value="Mur-like_cat_sf"/>
</dbReference>
<dbReference type="Gene3D" id="3.90.190.20">
    <property type="entry name" value="Mur ligase, C-terminal domain"/>
    <property type="match status" value="1"/>
</dbReference>
<accession>A0A517P622</accession>
<comment type="catalytic activity">
    <reaction evidence="7">
        <text>UDP-N-acetyl-alpha-D-muramoyl-L-alanine + D-glutamate + ATP = UDP-N-acetyl-alpha-D-muramoyl-L-alanyl-D-glutamate + ADP + phosphate + H(+)</text>
        <dbReference type="Rhea" id="RHEA:16429"/>
        <dbReference type="ChEBI" id="CHEBI:15378"/>
        <dbReference type="ChEBI" id="CHEBI:29986"/>
        <dbReference type="ChEBI" id="CHEBI:30616"/>
        <dbReference type="ChEBI" id="CHEBI:43474"/>
        <dbReference type="ChEBI" id="CHEBI:83898"/>
        <dbReference type="ChEBI" id="CHEBI:83900"/>
        <dbReference type="ChEBI" id="CHEBI:456216"/>
        <dbReference type="EC" id="6.3.2.9"/>
    </reaction>
</comment>
<comment type="function">
    <text evidence="7">Cell wall formation. Catalyzes the addition of glutamate to the nucleotide precursor UDP-N-acetylmuramoyl-L-alanine (UMA).</text>
</comment>
<dbReference type="Pfam" id="PF02875">
    <property type="entry name" value="Mur_ligase_C"/>
    <property type="match status" value="1"/>
</dbReference>
<dbReference type="InterPro" id="IPR036615">
    <property type="entry name" value="Mur_ligase_C_dom_sf"/>
</dbReference>
<keyword evidence="5 7" id="KW-0547">Nucleotide-binding</keyword>
<comment type="pathway">
    <text evidence="2 7">Cell wall biogenesis; peptidoglycan biosynthesis.</text>
</comment>
<keyword evidence="6 7" id="KW-0067">ATP-binding</keyword>
<keyword evidence="11" id="KW-1185">Reference proteome</keyword>
<evidence type="ECO:0000259" key="8">
    <source>
        <dbReference type="Pfam" id="PF02875"/>
    </source>
</evidence>
<dbReference type="GO" id="GO:0005524">
    <property type="term" value="F:ATP binding"/>
    <property type="evidence" value="ECO:0007669"/>
    <property type="project" value="UniProtKB-UniRule"/>
</dbReference>
<evidence type="ECO:0000313" key="11">
    <source>
        <dbReference type="Proteomes" id="UP000318741"/>
    </source>
</evidence>